<protein>
    <recommendedName>
        <fullName evidence="6">Fatty acid hydroxylase domain-containing protein</fullName>
    </recommendedName>
</protein>
<evidence type="ECO:0000256" key="2">
    <source>
        <dbReference type="ARBA" id="ARBA00022692"/>
    </source>
</evidence>
<evidence type="ECO:0000256" key="4">
    <source>
        <dbReference type="ARBA" id="ARBA00023136"/>
    </source>
</evidence>
<evidence type="ECO:0000256" key="1">
    <source>
        <dbReference type="ARBA" id="ARBA00004370"/>
    </source>
</evidence>
<keyword evidence="4 5" id="KW-0472">Membrane</keyword>
<evidence type="ECO:0000256" key="3">
    <source>
        <dbReference type="ARBA" id="ARBA00022989"/>
    </source>
</evidence>
<dbReference type="GO" id="GO:0008610">
    <property type="term" value="P:lipid biosynthetic process"/>
    <property type="evidence" value="ECO:0007669"/>
    <property type="project" value="InterPro"/>
</dbReference>
<dbReference type="GO" id="GO:0016020">
    <property type="term" value="C:membrane"/>
    <property type="evidence" value="ECO:0007669"/>
    <property type="project" value="UniProtKB-SubCell"/>
</dbReference>
<keyword evidence="3 5" id="KW-1133">Transmembrane helix</keyword>
<accession>A0A3M6U5B1</accession>
<dbReference type="AlphaFoldDB" id="A0A3M6U5B1"/>
<dbReference type="PANTHER" id="PTHR11863">
    <property type="entry name" value="STEROL DESATURASE"/>
    <property type="match status" value="1"/>
</dbReference>
<comment type="subcellular location">
    <subcellularLocation>
        <location evidence="1">Membrane</location>
    </subcellularLocation>
</comment>
<dbReference type="Proteomes" id="UP000275408">
    <property type="component" value="Unassembled WGS sequence"/>
</dbReference>
<dbReference type="GO" id="GO:0016491">
    <property type="term" value="F:oxidoreductase activity"/>
    <property type="evidence" value="ECO:0007669"/>
    <property type="project" value="InterPro"/>
</dbReference>
<feature type="domain" description="Fatty acid hydroxylase" evidence="6">
    <location>
        <begin position="127"/>
        <end position="253"/>
    </location>
</feature>
<evidence type="ECO:0000313" key="8">
    <source>
        <dbReference type="Proteomes" id="UP000275408"/>
    </source>
</evidence>
<feature type="transmembrane region" description="Helical" evidence="5">
    <location>
        <begin position="193"/>
        <end position="210"/>
    </location>
</feature>
<dbReference type="InterPro" id="IPR050307">
    <property type="entry name" value="Sterol_Desaturase_Related"/>
</dbReference>
<dbReference type="EMBL" id="RCHS01002246">
    <property type="protein sequence ID" value="RMX48648.1"/>
    <property type="molecule type" value="Genomic_DNA"/>
</dbReference>
<organism evidence="7 8">
    <name type="scientific">Pocillopora damicornis</name>
    <name type="common">Cauliflower coral</name>
    <name type="synonym">Millepora damicornis</name>
    <dbReference type="NCBI Taxonomy" id="46731"/>
    <lineage>
        <taxon>Eukaryota</taxon>
        <taxon>Metazoa</taxon>
        <taxon>Cnidaria</taxon>
        <taxon>Anthozoa</taxon>
        <taxon>Hexacorallia</taxon>
        <taxon>Scleractinia</taxon>
        <taxon>Astrocoeniina</taxon>
        <taxon>Pocilloporidae</taxon>
        <taxon>Pocillopora</taxon>
    </lineage>
</organism>
<dbReference type="GO" id="GO:0005506">
    <property type="term" value="F:iron ion binding"/>
    <property type="evidence" value="ECO:0007669"/>
    <property type="project" value="InterPro"/>
</dbReference>
<dbReference type="InterPro" id="IPR006694">
    <property type="entry name" value="Fatty_acid_hydroxylase"/>
</dbReference>
<evidence type="ECO:0000313" key="7">
    <source>
        <dbReference type="EMBL" id="RMX48648.1"/>
    </source>
</evidence>
<keyword evidence="8" id="KW-1185">Reference proteome</keyword>
<dbReference type="OMA" id="FVFICPM"/>
<dbReference type="OrthoDB" id="408954at2759"/>
<proteinExistence type="predicted"/>
<name>A0A3M6U5B1_POCDA</name>
<sequence>MDLVLDILDQNFFTPYVYPATWPENDCYRQFISLFVVTNIGGVIMYFSLATFSFFFVFDRALMKHPLILEHQIYKEIMVTLKSIPFMSFPTVSLFLLEVRGYSQLYLPSNFSWPHLIRDIILSTTGFLVFTDALIYWIHRGLHHRSVYKYLHKVHHRWKVPTPFASHAFHPIDGFLQSLPYHLYPFIFPLNKVVYLVLFVFVNIWTVSIHDGDYRVPELLQPFVNGSAHHTDHHLLYNCNYGQYFTVWDRIGGSFRHPSAFQEKGPKFELKKTADKMG</sequence>
<evidence type="ECO:0000256" key="5">
    <source>
        <dbReference type="SAM" id="Phobius"/>
    </source>
</evidence>
<reference evidence="7 8" key="1">
    <citation type="journal article" date="2018" name="Sci. Rep.">
        <title>Comparative analysis of the Pocillopora damicornis genome highlights role of immune system in coral evolution.</title>
        <authorList>
            <person name="Cunning R."/>
            <person name="Bay R.A."/>
            <person name="Gillette P."/>
            <person name="Baker A.C."/>
            <person name="Traylor-Knowles N."/>
        </authorList>
    </citation>
    <scope>NUCLEOTIDE SEQUENCE [LARGE SCALE GENOMIC DNA]</scope>
    <source>
        <strain evidence="7">RSMAS</strain>
        <tissue evidence="7">Whole animal</tissue>
    </source>
</reference>
<keyword evidence="2 5" id="KW-0812">Transmembrane</keyword>
<dbReference type="STRING" id="46731.A0A3M6U5B1"/>
<feature type="transmembrane region" description="Helical" evidence="5">
    <location>
        <begin position="31"/>
        <end position="58"/>
    </location>
</feature>
<evidence type="ECO:0000259" key="6">
    <source>
        <dbReference type="Pfam" id="PF04116"/>
    </source>
</evidence>
<comment type="caution">
    <text evidence="7">The sequence shown here is derived from an EMBL/GenBank/DDBJ whole genome shotgun (WGS) entry which is preliminary data.</text>
</comment>
<gene>
    <name evidence="7" type="ORF">pdam_00008026</name>
</gene>
<feature type="transmembrane region" description="Helical" evidence="5">
    <location>
        <begin position="79"/>
        <end position="97"/>
    </location>
</feature>
<feature type="transmembrane region" description="Helical" evidence="5">
    <location>
        <begin position="117"/>
        <end position="138"/>
    </location>
</feature>
<dbReference type="Pfam" id="PF04116">
    <property type="entry name" value="FA_hydroxylase"/>
    <property type="match status" value="1"/>
</dbReference>